<dbReference type="Proteomes" id="UP000238739">
    <property type="component" value="Unassembled WGS sequence"/>
</dbReference>
<keyword evidence="3" id="KW-1185">Reference proteome</keyword>
<evidence type="ECO:0000259" key="1">
    <source>
        <dbReference type="PROSITE" id="PS51707"/>
    </source>
</evidence>
<proteinExistence type="predicted"/>
<dbReference type="SMART" id="SM01118">
    <property type="entry name" value="CYTH"/>
    <property type="match status" value="1"/>
</dbReference>
<evidence type="ECO:0000313" key="3">
    <source>
        <dbReference type="Proteomes" id="UP000238739"/>
    </source>
</evidence>
<organism evidence="2 3">
    <name type="scientific">Latilactobacillus fuchuensis</name>
    <dbReference type="NCBI Taxonomy" id="164393"/>
    <lineage>
        <taxon>Bacteria</taxon>
        <taxon>Bacillati</taxon>
        <taxon>Bacillota</taxon>
        <taxon>Bacilli</taxon>
        <taxon>Lactobacillales</taxon>
        <taxon>Lactobacillaceae</taxon>
        <taxon>Latilactobacillus</taxon>
    </lineage>
</organism>
<dbReference type="Gene3D" id="2.40.320.10">
    <property type="entry name" value="Hypothetical Protein Pfu-838710-001"/>
    <property type="match status" value="1"/>
</dbReference>
<evidence type="ECO:0000313" key="2">
    <source>
        <dbReference type="EMBL" id="SPC39177.1"/>
    </source>
</evidence>
<keyword evidence="2" id="KW-0456">Lyase</keyword>
<dbReference type="PROSITE" id="PS51707">
    <property type="entry name" value="CYTH"/>
    <property type="match status" value="1"/>
</dbReference>
<dbReference type="SUPFAM" id="SSF55154">
    <property type="entry name" value="CYTH-like phosphatases"/>
    <property type="match status" value="1"/>
</dbReference>
<comment type="caution">
    <text evidence="2">The sequence shown here is derived from an EMBL/GenBank/DDBJ whole genome shotgun (WGS) entry which is preliminary data.</text>
</comment>
<feature type="domain" description="CYTH" evidence="1">
    <location>
        <begin position="4"/>
        <end position="194"/>
    </location>
</feature>
<dbReference type="InterPro" id="IPR009195">
    <property type="entry name" value="Uncharacterised_YjbK"/>
</dbReference>
<dbReference type="GO" id="GO:0004016">
    <property type="term" value="F:adenylate cyclase activity"/>
    <property type="evidence" value="ECO:0007669"/>
    <property type="project" value="UniProtKB-EC"/>
</dbReference>
<reference evidence="2" key="1">
    <citation type="submission" date="2018-01" db="EMBL/GenBank/DDBJ databases">
        <authorList>
            <person name="Chaillou S."/>
        </authorList>
    </citation>
    <scope>NUCLEOTIDE SEQUENCE [LARGE SCALE GENOMIC DNA]</scope>
    <source>
        <strain evidence="2">MFPC41A2801</strain>
    </source>
</reference>
<dbReference type="AlphaFoldDB" id="A0A2N9DWX2"/>
<name>A0A2N9DWX2_9LACO</name>
<dbReference type="CDD" id="cd07762">
    <property type="entry name" value="CYTH-like_Pase_1"/>
    <property type="match status" value="1"/>
</dbReference>
<dbReference type="RefSeq" id="WP_106483408.1">
    <property type="nucleotide sequence ID" value="NZ_LT984417.1"/>
</dbReference>
<dbReference type="PIRSF" id="PIRSF012526">
    <property type="entry name" value="CYTH_UCP012526"/>
    <property type="match status" value="1"/>
</dbReference>
<dbReference type="EMBL" id="OGVC01000026">
    <property type="protein sequence ID" value="SPC39177.1"/>
    <property type="molecule type" value="Genomic_DNA"/>
</dbReference>
<dbReference type="InterPro" id="IPR033469">
    <property type="entry name" value="CYTH-like_dom_sf"/>
</dbReference>
<protein>
    <submittedName>
        <fullName evidence="2">Adenylate cyclase, CYTH domain protein</fullName>
        <ecNumber evidence="2">4.6.1.1</ecNumber>
    </submittedName>
</protein>
<gene>
    <name evidence="2" type="ORF">LFUMFP_320009</name>
</gene>
<sequence>MTQTIEREFKTLITKAQFSQIQKEHPEALTVRQTNHYFELPGHQLRQQGLGLRIRQFAETAEQTLKIPTHSVQRTLTEITEALSLETAKQLIEQQTIQSDGPIMTYFNEQALNWPTLSVWGYSTTERTIINEPQGQLMLDQTRYPDQFIDYELEFEVSDFQMAQPFFEQLVQRYSIKPTPVINKVQRASHHQAH</sequence>
<dbReference type="EC" id="4.6.1.1" evidence="2"/>
<dbReference type="Pfam" id="PF01928">
    <property type="entry name" value="CYTH"/>
    <property type="match status" value="1"/>
</dbReference>
<accession>A0A2N9DWX2</accession>
<dbReference type="InterPro" id="IPR023577">
    <property type="entry name" value="CYTH_domain"/>
</dbReference>